<dbReference type="InterPro" id="IPR012340">
    <property type="entry name" value="NA-bd_OB-fold"/>
</dbReference>
<evidence type="ECO:0000313" key="7">
    <source>
        <dbReference type="Proteomes" id="UP000196118"/>
    </source>
</evidence>
<evidence type="ECO:0000313" key="4">
    <source>
        <dbReference type="EMBL" id="MBF7114628.1"/>
    </source>
</evidence>
<dbReference type="GeneID" id="33061961"/>
<dbReference type="PROSITE" id="PS50126">
    <property type="entry name" value="S1"/>
    <property type="match status" value="1"/>
</dbReference>
<organism evidence="2 7">
    <name type="scientific">Pediococcus pentosaceus</name>
    <dbReference type="NCBI Taxonomy" id="1255"/>
    <lineage>
        <taxon>Bacteria</taxon>
        <taxon>Bacillati</taxon>
        <taxon>Bacillota</taxon>
        <taxon>Bacilli</taxon>
        <taxon>Lactobacillales</taxon>
        <taxon>Lactobacillaceae</taxon>
        <taxon>Pediococcus</taxon>
    </lineage>
</organism>
<dbReference type="Proteomes" id="UP001214131">
    <property type="component" value="Chromosome"/>
</dbReference>
<reference evidence="4" key="5">
    <citation type="submission" date="2020-11" db="EMBL/GenBank/DDBJ databases">
        <title>Antibiotic susceptibility profiles of Pediococcus pentosaceus from various origins and their implications for the safety assessment of strains with food-technology applications.</title>
        <authorList>
            <person name="Shani N."/>
            <person name="Oberhaensli S."/>
            <person name="Arias E."/>
        </authorList>
    </citation>
    <scope>NUCLEOTIDE SEQUENCE</scope>
    <source>
        <strain evidence="5">FAM 19164</strain>
        <strain evidence="4">FAM 24207</strain>
    </source>
</reference>
<dbReference type="AlphaFoldDB" id="A0A1Y0VMT3"/>
<dbReference type="RefSeq" id="WP_002834538.1">
    <property type="nucleotide sequence ID" value="NZ_BEWQ01000005.1"/>
</dbReference>
<reference evidence="3" key="3">
    <citation type="submission" date="2019-12" db="EMBL/GenBank/DDBJ databases">
        <title>SpeciesPrimer: A bioinformatics pipeline dedicated to the design of qPCR primers for the quantification of bacterial species.</title>
        <authorList>
            <person name="Dreier M."/>
            <person name="Berthoud H."/>
            <person name="Shani N."/>
            <person name="Wechsler D."/>
            <person name="Junier P."/>
        </authorList>
    </citation>
    <scope>NUCLEOTIDE SEQUENCE</scope>
    <source>
        <strain evidence="3">FAM13073</strain>
    </source>
</reference>
<dbReference type="GO" id="GO:0003735">
    <property type="term" value="F:structural constituent of ribosome"/>
    <property type="evidence" value="ECO:0007669"/>
    <property type="project" value="TreeGrafter"/>
</dbReference>
<dbReference type="PANTHER" id="PTHR10724">
    <property type="entry name" value="30S RIBOSOMAL PROTEIN S1"/>
    <property type="match status" value="1"/>
</dbReference>
<keyword evidence="8" id="KW-1185">Reference proteome</keyword>
<dbReference type="EMBL" id="CP118739">
    <property type="protein sequence ID" value="WEA57116.1"/>
    <property type="molecule type" value="Genomic_DNA"/>
</dbReference>
<dbReference type="Pfam" id="PF00575">
    <property type="entry name" value="S1"/>
    <property type="match status" value="1"/>
</dbReference>
<dbReference type="Gene3D" id="2.40.50.140">
    <property type="entry name" value="Nucleic acid-binding proteins"/>
    <property type="match status" value="1"/>
</dbReference>
<reference evidence="8" key="4">
    <citation type="submission" date="2020-03" db="EMBL/GenBank/DDBJ databases">
        <title>SpeciesPrimer: A bioinformatics pipeline dedicated to the design of qPCR primers for the quantification of bacterial species.</title>
        <authorList>
            <person name="Dreier M."/>
            <person name="Berthoud H."/>
            <person name="Shani N."/>
            <person name="Wechsler D."/>
            <person name="Junier P."/>
        </authorList>
    </citation>
    <scope>NUCLEOTIDE SEQUENCE [LARGE SCALE GENOMIC DNA]</scope>
    <source>
        <strain evidence="8">FAM13073</strain>
    </source>
</reference>
<reference evidence="3 8" key="2">
    <citation type="submission" date="2019-10" db="EMBL/GenBank/DDBJ databases">
        <authorList>
            <person name="Irmler S."/>
            <person name="Berthoud H."/>
            <person name="Roetschi A."/>
            <person name="Arias E."/>
            <person name="Shani N."/>
            <person name="Wuethrich D."/>
            <person name="Bruggmann R."/>
        </authorList>
    </citation>
    <scope>NUCLEOTIDE SEQUENCE [LARGE SCALE GENOMIC DNA]</scope>
    <source>
        <strain evidence="3 8">FAM13073</strain>
    </source>
</reference>
<dbReference type="Proteomes" id="UP000472573">
    <property type="component" value="Unassembled WGS sequence"/>
</dbReference>
<reference evidence="6 9" key="6">
    <citation type="submission" date="2023-02" db="EMBL/GenBank/DDBJ databases">
        <title>Comparative genomics and fermentation flavor characterization of five lactic acid bacteria reveal flavor biosynthesis metabolic pathways in fermented muskmelon puree.</title>
        <authorList>
            <person name="Yuan L."/>
            <person name="Li M."/>
            <person name="Xu X."/>
            <person name="Lao F."/>
            <person name="Wu J."/>
        </authorList>
    </citation>
    <scope>NUCLEOTIDE SEQUENCE [LARGE SCALE GENOMIC DNA]</scope>
    <source>
        <strain evidence="6 9">Ca-4</strain>
    </source>
</reference>
<evidence type="ECO:0000313" key="8">
    <source>
        <dbReference type="Proteomes" id="UP000472573"/>
    </source>
</evidence>
<dbReference type="InterPro" id="IPR003029">
    <property type="entry name" value="S1_domain"/>
</dbReference>
<dbReference type="SMART" id="SM00316">
    <property type="entry name" value="S1"/>
    <property type="match status" value="1"/>
</dbReference>
<keyword evidence="2" id="KW-0808">Transferase</keyword>
<dbReference type="EMBL" id="JADOFP010000003">
    <property type="protein sequence ID" value="MBF7114628.1"/>
    <property type="molecule type" value="Genomic_DNA"/>
</dbReference>
<dbReference type="GO" id="GO:0016740">
    <property type="term" value="F:transferase activity"/>
    <property type="evidence" value="ECO:0007669"/>
    <property type="project" value="UniProtKB-KW"/>
</dbReference>
<evidence type="ECO:0000259" key="1">
    <source>
        <dbReference type="PROSITE" id="PS50126"/>
    </source>
</evidence>
<evidence type="ECO:0000313" key="9">
    <source>
        <dbReference type="Proteomes" id="UP001214131"/>
    </source>
</evidence>
<gene>
    <name evidence="3" type="ORF">GBO79_06700</name>
    <name evidence="4" type="ORF">ITQ90_03820</name>
    <name evidence="5" type="ORF">ITQ97_08975</name>
    <name evidence="6" type="ORF">PWB86_07930</name>
    <name evidence="2" type="ORF">S100892_00874</name>
</gene>
<reference evidence="2 7" key="1">
    <citation type="submission" date="2017-05" db="EMBL/GenBank/DDBJ databases">
        <title>Genome sequence of Pediococcus pentosaceus strain SRCM100892.</title>
        <authorList>
            <person name="Cho S.H."/>
        </authorList>
    </citation>
    <scope>NUCLEOTIDE SEQUENCE [LARGE SCALE GENOMIC DNA]</scope>
    <source>
        <strain evidence="2 7">SRCM100892</strain>
    </source>
</reference>
<dbReference type="EMBL" id="WENB01000004">
    <property type="protein sequence ID" value="KAF0412824.1"/>
    <property type="molecule type" value="Genomic_DNA"/>
</dbReference>
<name>A0A1Y0VMT3_PEDPE</name>
<feature type="domain" description="S1 motif" evidence="1">
    <location>
        <begin position="5"/>
        <end position="73"/>
    </location>
</feature>
<dbReference type="EMBL" id="JADOFV010000004">
    <property type="protein sequence ID" value="MBF7127930.1"/>
    <property type="molecule type" value="Genomic_DNA"/>
</dbReference>
<dbReference type="Proteomes" id="UP000196118">
    <property type="component" value="Chromosome"/>
</dbReference>
<dbReference type="Proteomes" id="UP000743107">
    <property type="component" value="Unassembled WGS sequence"/>
</dbReference>
<dbReference type="InterPro" id="IPR050437">
    <property type="entry name" value="Ribos_protein_bS1-like"/>
</dbReference>
<proteinExistence type="predicted"/>
<accession>A0A1Y0VMT3</accession>
<dbReference type="OMA" id="NAQSEDF"/>
<protein>
    <submittedName>
        <fullName evidence="2">Polyribonucleotide nucleotidyltransferase</fullName>
    </submittedName>
    <submittedName>
        <fullName evidence="3">S1 RNA-binding domain-containing protein</fullName>
    </submittedName>
</protein>
<dbReference type="SUPFAM" id="SSF50249">
    <property type="entry name" value="Nucleic acid-binding proteins"/>
    <property type="match status" value="1"/>
</dbReference>
<evidence type="ECO:0000313" key="3">
    <source>
        <dbReference type="EMBL" id="KAF0412824.1"/>
    </source>
</evidence>
<evidence type="ECO:0000313" key="6">
    <source>
        <dbReference type="EMBL" id="WEA57116.1"/>
    </source>
</evidence>
<evidence type="ECO:0000313" key="2">
    <source>
        <dbReference type="EMBL" id="ARW19461.1"/>
    </source>
</evidence>
<dbReference type="GO" id="GO:0006412">
    <property type="term" value="P:translation"/>
    <property type="evidence" value="ECO:0007669"/>
    <property type="project" value="TreeGrafter"/>
</dbReference>
<dbReference type="GO" id="GO:0003729">
    <property type="term" value="F:mRNA binding"/>
    <property type="evidence" value="ECO:0007669"/>
    <property type="project" value="TreeGrafter"/>
</dbReference>
<accession>A0A8G0ZJ34</accession>
<evidence type="ECO:0000313" key="5">
    <source>
        <dbReference type="EMBL" id="MBF7127930.1"/>
    </source>
</evidence>
<sequence>MYRLGEIVSTTIVGIKPYGVFVLDRNGRKGLIHVSECDDGYIKNLRNTFSIGEKIKAIVMEDDGDKKFSLSIRSLKETKGDLHQYPKPSNLYVGHKKYWTKAHYISGFKPLEIAMEQWKKEKLN</sequence>
<dbReference type="EMBL" id="CP021474">
    <property type="protein sequence ID" value="ARW19461.1"/>
    <property type="molecule type" value="Genomic_DNA"/>
</dbReference>
<dbReference type="Proteomes" id="UP001194632">
    <property type="component" value="Unassembled WGS sequence"/>
</dbReference>